<dbReference type="Proteomes" id="UP001271769">
    <property type="component" value="Unassembled WGS sequence"/>
</dbReference>
<dbReference type="SUPFAM" id="SSF52210">
    <property type="entry name" value="Succinyl-CoA synthetase domains"/>
    <property type="match status" value="2"/>
</dbReference>
<dbReference type="Gene3D" id="3.30.470.20">
    <property type="entry name" value="ATP-grasp fold, B domain"/>
    <property type="match status" value="1"/>
</dbReference>
<dbReference type="Pfam" id="PF13549">
    <property type="entry name" value="ATP-grasp_5"/>
    <property type="match status" value="1"/>
</dbReference>
<feature type="domain" description="ATP-grasp" evidence="3">
    <location>
        <begin position="490"/>
        <end position="525"/>
    </location>
</feature>
<dbReference type="RefSeq" id="WP_320502608.1">
    <property type="nucleotide sequence ID" value="NZ_JAXCLX010000004.1"/>
</dbReference>
<dbReference type="EMBL" id="JAXCLX010000004">
    <property type="protein sequence ID" value="MDY0874134.1"/>
    <property type="molecule type" value="Genomic_DNA"/>
</dbReference>
<dbReference type="InterPro" id="IPR016102">
    <property type="entry name" value="Succinyl-CoA_synth-like"/>
</dbReference>
<dbReference type="InterPro" id="IPR011761">
    <property type="entry name" value="ATP-grasp"/>
</dbReference>
<keyword evidence="1" id="KW-0816">Tricarboxylic acid cycle</keyword>
<evidence type="ECO:0000256" key="1">
    <source>
        <dbReference type="ARBA" id="ARBA00022532"/>
    </source>
</evidence>
<evidence type="ECO:0000256" key="2">
    <source>
        <dbReference type="PROSITE-ProRule" id="PRU00409"/>
    </source>
</evidence>
<sequence>MNTKRQQNIRRLLKPRHVCIVGGQAMADSIARCAQAGFAGEVWVVNPKYQELGGRKCYPSIAALPEAPDATFIAVPREATIEILKELSARGAGGAICYAAGYAEVGGEGVELQKQFIAAAGDLAVVGPNCYGILNYLNGIVLWPTGHNGALVETGCALVAQSGNIALNLTCNDRSVPFAYVITSGNQVVLNVADFVDALAEDPKVTAIGLYIEAISDIPAFSRAAAKALANGKPLIALKAGKSELGSQLAMSHTSSLAGSDRMYDALFARLGVIRVNSIPDLLETMKLISIAGLPKGKSLAVFTCSGGDGLMTADLAEELDVPLNPHSPEQVADLKTQLPNFASVTNPLDYNTSLWSHEDLLTKCFGTVMRGDYDAGMLILDYAVDGEASEKACDASVNAIMSACATYGKMPIVTATLPELLPARVRERMAKQHAAPMQGLPEAMRAFAATARFARQREELKAGSTDALAMPLTPVLDGPTRIVSEHAAKAALGAFGLKVPQSRIVPVVDAAKAATELGFPVVLKVAAPVIAHKTEAGAVAVNLKSSGEVEAAIARMHESVAAYKPGLKIEQVLVEAMVKDVVAELIIGVKRDPQFGLALVVGAGGILVEMVEDAALLLLPTERKTVEKAINGLKIAKLLRGYRGKPAGDIEAVVNAVMAVAQYAEAHRGDLVELDANPLMVLPKGAVAVDALIIQADK</sequence>
<dbReference type="InterPro" id="IPR032875">
    <property type="entry name" value="Succ_CoA_lig_flav_dom"/>
</dbReference>
<comment type="caution">
    <text evidence="4">The sequence shown here is derived from an EMBL/GenBank/DDBJ whole genome shotgun (WGS) entry which is preliminary data.</text>
</comment>
<evidence type="ECO:0000313" key="4">
    <source>
        <dbReference type="EMBL" id="MDY0874134.1"/>
    </source>
</evidence>
<dbReference type="Pfam" id="PF13607">
    <property type="entry name" value="Succ_CoA_lig"/>
    <property type="match status" value="1"/>
</dbReference>
<name>A0ABU5E3S5_9PROT</name>
<dbReference type="SUPFAM" id="SSF56059">
    <property type="entry name" value="Glutathione synthetase ATP-binding domain-like"/>
    <property type="match status" value="1"/>
</dbReference>
<dbReference type="PROSITE" id="PS50975">
    <property type="entry name" value="ATP_GRASP"/>
    <property type="match status" value="1"/>
</dbReference>
<dbReference type="InterPro" id="IPR013815">
    <property type="entry name" value="ATP_grasp_subdomain_1"/>
</dbReference>
<keyword evidence="2" id="KW-0547">Nucleotide-binding</keyword>
<keyword evidence="4" id="KW-0436">Ligase</keyword>
<proteinExistence type="predicted"/>
<keyword evidence="2" id="KW-0067">ATP-binding</keyword>
<evidence type="ECO:0000259" key="3">
    <source>
        <dbReference type="PROSITE" id="PS50975"/>
    </source>
</evidence>
<protein>
    <submittedName>
        <fullName evidence="4">Acetate--CoA ligase family protein</fullName>
    </submittedName>
</protein>
<dbReference type="PANTHER" id="PTHR42793">
    <property type="entry name" value="COA BINDING DOMAIN CONTAINING PROTEIN"/>
    <property type="match status" value="1"/>
</dbReference>
<dbReference type="GO" id="GO:0016874">
    <property type="term" value="F:ligase activity"/>
    <property type="evidence" value="ECO:0007669"/>
    <property type="project" value="UniProtKB-KW"/>
</dbReference>
<dbReference type="SUPFAM" id="SSF51735">
    <property type="entry name" value="NAD(P)-binding Rossmann-fold domains"/>
    <property type="match status" value="1"/>
</dbReference>
<dbReference type="Gene3D" id="3.30.1490.20">
    <property type="entry name" value="ATP-grasp fold, A domain"/>
    <property type="match status" value="1"/>
</dbReference>
<accession>A0ABU5E3S5</accession>
<evidence type="ECO:0000313" key="5">
    <source>
        <dbReference type="Proteomes" id="UP001271769"/>
    </source>
</evidence>
<gene>
    <name evidence="4" type="ORF">SMD31_19485</name>
</gene>
<organism evidence="4 5">
    <name type="scientific">Dongia rigui</name>
    <dbReference type="NCBI Taxonomy" id="940149"/>
    <lineage>
        <taxon>Bacteria</taxon>
        <taxon>Pseudomonadati</taxon>
        <taxon>Pseudomonadota</taxon>
        <taxon>Alphaproteobacteria</taxon>
        <taxon>Rhodospirillales</taxon>
        <taxon>Dongiaceae</taxon>
        <taxon>Dongia</taxon>
    </lineage>
</organism>
<dbReference type="Gene3D" id="3.40.50.720">
    <property type="entry name" value="NAD(P)-binding Rossmann-like Domain"/>
    <property type="match status" value="1"/>
</dbReference>
<dbReference type="InterPro" id="IPR003781">
    <property type="entry name" value="CoA-bd"/>
</dbReference>
<dbReference type="Pfam" id="PF13380">
    <property type="entry name" value="CoA_binding_2"/>
    <property type="match status" value="1"/>
</dbReference>
<dbReference type="InterPro" id="IPR036291">
    <property type="entry name" value="NAD(P)-bd_dom_sf"/>
</dbReference>
<dbReference type="Gene3D" id="3.40.50.261">
    <property type="entry name" value="Succinyl-CoA synthetase domains"/>
    <property type="match status" value="2"/>
</dbReference>
<keyword evidence="5" id="KW-1185">Reference proteome</keyword>
<reference evidence="4 5" key="1">
    <citation type="journal article" date="2013" name="Antonie Van Leeuwenhoek">
        <title>Dongia rigui sp. nov., isolated from freshwater of a large wetland in Korea.</title>
        <authorList>
            <person name="Baik K.S."/>
            <person name="Hwang Y.M."/>
            <person name="Choi J.S."/>
            <person name="Kwon J."/>
            <person name="Seong C.N."/>
        </authorList>
    </citation>
    <scope>NUCLEOTIDE SEQUENCE [LARGE SCALE GENOMIC DNA]</scope>
    <source>
        <strain evidence="4 5">04SU4-P</strain>
    </source>
</reference>
<dbReference type="SMART" id="SM00881">
    <property type="entry name" value="CoA_binding"/>
    <property type="match status" value="1"/>
</dbReference>
<dbReference type="PANTHER" id="PTHR42793:SF4">
    <property type="entry name" value="BLL6376 PROTEIN"/>
    <property type="match status" value="1"/>
</dbReference>